<proteinExistence type="predicted"/>
<reference evidence="1 2" key="1">
    <citation type="submission" date="2017-03" db="EMBL/GenBank/DDBJ databases">
        <title>Genome Survey of Euroglyphus maynei.</title>
        <authorList>
            <person name="Arlian L.G."/>
            <person name="Morgan M.S."/>
            <person name="Rider S.D."/>
        </authorList>
    </citation>
    <scope>NUCLEOTIDE SEQUENCE [LARGE SCALE GENOMIC DNA]</scope>
    <source>
        <strain evidence="1">Arlian Lab</strain>
        <tissue evidence="1">Whole body</tissue>
    </source>
</reference>
<sequence>MDRSIEDDPIIYAQIQREPNRESKLERFLQTIPRFRSKSTQSSHRQRNVRIGFNLDSRSSNKLPSWFQVDSERRCLSIKEQQSSIRMIPYDYLFLGSLPEKLRSIPATLLTEPIESLADGRLHNAVIIAIDDPINMSLTNEFRQFVHRGLMMHSIAWLFDAIHNGIENEKCLNQSNHNRAFIQLSASVLFPHKIYDLIGNDHHSSQSALVAVDQEIEYECLNARQAANHLERALGLLQQIHSANNLHLFVLTIHLYRFQMVANTASANSSKKCPGR</sequence>
<organism evidence="1 2">
    <name type="scientific">Euroglyphus maynei</name>
    <name type="common">Mayne's house dust mite</name>
    <dbReference type="NCBI Taxonomy" id="6958"/>
    <lineage>
        <taxon>Eukaryota</taxon>
        <taxon>Metazoa</taxon>
        <taxon>Ecdysozoa</taxon>
        <taxon>Arthropoda</taxon>
        <taxon>Chelicerata</taxon>
        <taxon>Arachnida</taxon>
        <taxon>Acari</taxon>
        <taxon>Acariformes</taxon>
        <taxon>Sarcoptiformes</taxon>
        <taxon>Astigmata</taxon>
        <taxon>Psoroptidia</taxon>
        <taxon>Analgoidea</taxon>
        <taxon>Pyroglyphidae</taxon>
        <taxon>Pyroglyphinae</taxon>
        <taxon>Euroglyphus</taxon>
    </lineage>
</organism>
<dbReference type="OrthoDB" id="10541286at2759"/>
<dbReference type="AlphaFoldDB" id="A0A1Y3BDP6"/>
<name>A0A1Y3BDP6_EURMA</name>
<keyword evidence="2" id="KW-1185">Reference proteome</keyword>
<evidence type="ECO:0000313" key="2">
    <source>
        <dbReference type="Proteomes" id="UP000194236"/>
    </source>
</evidence>
<evidence type="ECO:0000313" key="1">
    <source>
        <dbReference type="EMBL" id="OTF79041.1"/>
    </source>
</evidence>
<accession>A0A1Y3BDP6</accession>
<dbReference type="Proteomes" id="UP000194236">
    <property type="component" value="Unassembled WGS sequence"/>
</dbReference>
<protein>
    <submittedName>
        <fullName evidence="1">Uncharacterized protein</fullName>
    </submittedName>
</protein>
<comment type="caution">
    <text evidence="1">The sequence shown here is derived from an EMBL/GenBank/DDBJ whole genome shotgun (WGS) entry which is preliminary data.</text>
</comment>
<dbReference type="EMBL" id="MUJZ01025130">
    <property type="protein sequence ID" value="OTF79041.1"/>
    <property type="molecule type" value="Genomic_DNA"/>
</dbReference>
<gene>
    <name evidence="1" type="ORF">BLA29_002544</name>
</gene>